<evidence type="ECO:0000313" key="2">
    <source>
        <dbReference type="EMBL" id="MBG6135617.1"/>
    </source>
</evidence>
<reference evidence="2" key="1">
    <citation type="submission" date="2020-11" db="EMBL/GenBank/DDBJ databases">
        <title>Sequencing the genomes of 1000 actinobacteria strains.</title>
        <authorList>
            <person name="Klenk H.-P."/>
        </authorList>
    </citation>
    <scope>NUCLEOTIDE SEQUENCE</scope>
    <source>
        <strain evidence="2">DSM 45356</strain>
    </source>
</reference>
<protein>
    <submittedName>
        <fullName evidence="2">Uncharacterized protein</fullName>
    </submittedName>
</protein>
<keyword evidence="3" id="KW-1185">Reference proteome</keyword>
<keyword evidence="1" id="KW-0812">Transmembrane</keyword>
<evidence type="ECO:0000256" key="1">
    <source>
        <dbReference type="SAM" id="Phobius"/>
    </source>
</evidence>
<evidence type="ECO:0000313" key="3">
    <source>
        <dbReference type="Proteomes" id="UP000622552"/>
    </source>
</evidence>
<name>A0A8J7KVR6_9ACTN</name>
<feature type="transmembrane region" description="Helical" evidence="1">
    <location>
        <begin position="130"/>
        <end position="151"/>
    </location>
</feature>
<keyword evidence="1" id="KW-0472">Membrane</keyword>
<gene>
    <name evidence="2" type="ORF">IW245_001811</name>
</gene>
<organism evidence="2 3">
    <name type="scientific">Longispora fulva</name>
    <dbReference type="NCBI Taxonomy" id="619741"/>
    <lineage>
        <taxon>Bacteria</taxon>
        <taxon>Bacillati</taxon>
        <taxon>Actinomycetota</taxon>
        <taxon>Actinomycetes</taxon>
        <taxon>Micromonosporales</taxon>
        <taxon>Micromonosporaceae</taxon>
        <taxon>Longispora</taxon>
    </lineage>
</organism>
<feature type="transmembrane region" description="Helical" evidence="1">
    <location>
        <begin position="67"/>
        <end position="88"/>
    </location>
</feature>
<dbReference type="RefSeq" id="WP_197002706.1">
    <property type="nucleotide sequence ID" value="NZ_BONS01000002.1"/>
</dbReference>
<keyword evidence="1" id="KW-1133">Transmembrane helix</keyword>
<dbReference type="AlphaFoldDB" id="A0A8J7KVR6"/>
<feature type="transmembrane region" description="Helical" evidence="1">
    <location>
        <begin position="185"/>
        <end position="210"/>
    </location>
</feature>
<feature type="transmembrane region" description="Helical" evidence="1">
    <location>
        <begin position="100"/>
        <end position="118"/>
    </location>
</feature>
<dbReference type="Proteomes" id="UP000622552">
    <property type="component" value="Unassembled WGS sequence"/>
</dbReference>
<comment type="caution">
    <text evidence="2">The sequence shown here is derived from an EMBL/GenBank/DDBJ whole genome shotgun (WGS) entry which is preliminary data.</text>
</comment>
<accession>A0A8J7KVR6</accession>
<proteinExistence type="predicted"/>
<dbReference type="EMBL" id="JADOUF010000001">
    <property type="protein sequence ID" value="MBG6135617.1"/>
    <property type="molecule type" value="Genomic_DNA"/>
</dbReference>
<sequence>MSRLIGLYPRWWRERYGADLALLLEDLPATGPVGRLLLCVDIVRGALDARLTGEYPMHASDRAARRPGILIGLLAWAALSVEIVWSNVVHPSVTDDDGPAVLTAYVSVFLLLALVGFLAQRRAETWRGPVLAGVIAGALIGLLTIGTFAFVDNVFLDTVSRQQAKIDGFAHSDASSMRTYINLGLLQAAAFLTCFFSIAGAVLASGGAALSRGLRSTGSPGR</sequence>